<evidence type="ECO:0000256" key="1">
    <source>
        <dbReference type="ARBA" id="ARBA00004370"/>
    </source>
</evidence>
<dbReference type="InterPro" id="IPR007110">
    <property type="entry name" value="Ig-like_dom"/>
</dbReference>
<dbReference type="Proteomes" id="UP001208570">
    <property type="component" value="Unassembled WGS sequence"/>
</dbReference>
<dbReference type="FunFam" id="2.60.40.10:FF:000004">
    <property type="entry name" value="DCC isoform 1"/>
    <property type="match status" value="1"/>
</dbReference>
<keyword evidence="2" id="KW-0677">Repeat</keyword>
<evidence type="ECO:0000256" key="2">
    <source>
        <dbReference type="ARBA" id="ARBA00022737"/>
    </source>
</evidence>
<evidence type="ECO:0000256" key="4">
    <source>
        <dbReference type="ARBA" id="ARBA00023157"/>
    </source>
</evidence>
<dbReference type="SUPFAM" id="SSF48726">
    <property type="entry name" value="Immunoglobulin"/>
    <property type="match status" value="2"/>
</dbReference>
<reference evidence="8" key="1">
    <citation type="journal article" date="2023" name="Mol. Biol. Evol.">
        <title>Third-Generation Sequencing Reveals the Adaptive Role of the Epigenome in Three Deep-Sea Polychaetes.</title>
        <authorList>
            <person name="Perez M."/>
            <person name="Aroh O."/>
            <person name="Sun Y."/>
            <person name="Lan Y."/>
            <person name="Juniper S.K."/>
            <person name="Young C.R."/>
            <person name="Angers B."/>
            <person name="Qian P.Y."/>
        </authorList>
    </citation>
    <scope>NUCLEOTIDE SEQUENCE</scope>
    <source>
        <strain evidence="8">P08H-3</strain>
    </source>
</reference>
<dbReference type="GO" id="GO:0030424">
    <property type="term" value="C:axon"/>
    <property type="evidence" value="ECO:0007669"/>
    <property type="project" value="TreeGrafter"/>
</dbReference>
<accession>A0AAD9N5R9</accession>
<dbReference type="Gene3D" id="2.60.40.10">
    <property type="entry name" value="Immunoglobulins"/>
    <property type="match status" value="1"/>
</dbReference>
<evidence type="ECO:0000313" key="9">
    <source>
        <dbReference type="Proteomes" id="UP001208570"/>
    </source>
</evidence>
<keyword evidence="5" id="KW-0325">Glycoprotein</keyword>
<dbReference type="SMART" id="SM00408">
    <property type="entry name" value="IGc2"/>
    <property type="match status" value="1"/>
</dbReference>
<dbReference type="GO" id="GO:0070593">
    <property type="term" value="P:dendrite self-avoidance"/>
    <property type="evidence" value="ECO:0007669"/>
    <property type="project" value="TreeGrafter"/>
</dbReference>
<dbReference type="AlphaFoldDB" id="A0AAD9N5R9"/>
<keyword evidence="3" id="KW-0472">Membrane</keyword>
<comment type="subcellular location">
    <subcellularLocation>
        <location evidence="1">Membrane</location>
    </subcellularLocation>
</comment>
<dbReference type="PROSITE" id="PS50835">
    <property type="entry name" value="IG_LIKE"/>
    <property type="match status" value="1"/>
</dbReference>
<feature type="domain" description="Ig-like" evidence="7">
    <location>
        <begin position="27"/>
        <end position="119"/>
    </location>
</feature>
<dbReference type="InterPro" id="IPR003598">
    <property type="entry name" value="Ig_sub2"/>
</dbReference>
<dbReference type="InterPro" id="IPR003599">
    <property type="entry name" value="Ig_sub"/>
</dbReference>
<dbReference type="EMBL" id="JAODUP010000242">
    <property type="protein sequence ID" value="KAK2155334.1"/>
    <property type="molecule type" value="Genomic_DNA"/>
</dbReference>
<keyword evidence="9" id="KW-1185">Reference proteome</keyword>
<organism evidence="8 9">
    <name type="scientific">Paralvinella palmiformis</name>
    <dbReference type="NCBI Taxonomy" id="53620"/>
    <lineage>
        <taxon>Eukaryota</taxon>
        <taxon>Metazoa</taxon>
        <taxon>Spiralia</taxon>
        <taxon>Lophotrochozoa</taxon>
        <taxon>Annelida</taxon>
        <taxon>Polychaeta</taxon>
        <taxon>Sedentaria</taxon>
        <taxon>Canalipalpata</taxon>
        <taxon>Terebellida</taxon>
        <taxon>Terebelliformia</taxon>
        <taxon>Alvinellidae</taxon>
        <taxon>Paralvinella</taxon>
    </lineage>
</organism>
<dbReference type="GO" id="GO:0007156">
    <property type="term" value="P:homophilic cell adhesion via plasma membrane adhesion molecules"/>
    <property type="evidence" value="ECO:0007669"/>
    <property type="project" value="TreeGrafter"/>
</dbReference>
<protein>
    <recommendedName>
        <fullName evidence="7">Ig-like domain-containing protein</fullName>
    </recommendedName>
</protein>
<evidence type="ECO:0000256" key="5">
    <source>
        <dbReference type="ARBA" id="ARBA00023180"/>
    </source>
</evidence>
<dbReference type="GO" id="GO:0007411">
    <property type="term" value="P:axon guidance"/>
    <property type="evidence" value="ECO:0007669"/>
    <property type="project" value="TreeGrafter"/>
</dbReference>
<dbReference type="Pfam" id="PF13927">
    <property type="entry name" value="Ig_3"/>
    <property type="match status" value="1"/>
</dbReference>
<dbReference type="GO" id="GO:0005886">
    <property type="term" value="C:plasma membrane"/>
    <property type="evidence" value="ECO:0007669"/>
    <property type="project" value="TreeGrafter"/>
</dbReference>
<keyword evidence="6" id="KW-0393">Immunoglobulin domain</keyword>
<dbReference type="PANTHER" id="PTHR10075">
    <property type="entry name" value="BASIGIN RELATED"/>
    <property type="match status" value="1"/>
</dbReference>
<evidence type="ECO:0000313" key="8">
    <source>
        <dbReference type="EMBL" id="KAK2155334.1"/>
    </source>
</evidence>
<evidence type="ECO:0000256" key="6">
    <source>
        <dbReference type="ARBA" id="ARBA00023319"/>
    </source>
</evidence>
<sequence length="123" mass="13335">MGKYTCEAHNYLDMVSQSIDLQVTSKPVFLTPPSDSSANIGTTITLDCLAVGYPTPTVSWILKNNTRVVAPNRFDDKLYVLSNGSLVISDIQVTHEGLYTCIVENQLGTISGTANVKVQGQLQ</sequence>
<comment type="caution">
    <text evidence="8">The sequence shown here is derived from an EMBL/GenBank/DDBJ whole genome shotgun (WGS) entry which is preliminary data.</text>
</comment>
<keyword evidence="4" id="KW-1015">Disulfide bond</keyword>
<dbReference type="PANTHER" id="PTHR10075:SF100">
    <property type="entry name" value="FASCICLIN-2"/>
    <property type="match status" value="1"/>
</dbReference>
<dbReference type="InterPro" id="IPR013783">
    <property type="entry name" value="Ig-like_fold"/>
</dbReference>
<dbReference type="SMART" id="SM00409">
    <property type="entry name" value="IG"/>
    <property type="match status" value="1"/>
</dbReference>
<dbReference type="GO" id="GO:0098632">
    <property type="term" value="F:cell-cell adhesion mediator activity"/>
    <property type="evidence" value="ECO:0007669"/>
    <property type="project" value="TreeGrafter"/>
</dbReference>
<evidence type="ECO:0000256" key="3">
    <source>
        <dbReference type="ARBA" id="ARBA00023136"/>
    </source>
</evidence>
<name>A0AAD9N5R9_9ANNE</name>
<gene>
    <name evidence="8" type="ORF">LSH36_242g01021</name>
</gene>
<proteinExistence type="predicted"/>
<dbReference type="InterPro" id="IPR036179">
    <property type="entry name" value="Ig-like_dom_sf"/>
</dbReference>
<evidence type="ECO:0000259" key="7">
    <source>
        <dbReference type="PROSITE" id="PS50835"/>
    </source>
</evidence>